<dbReference type="GO" id="GO:0046872">
    <property type="term" value="F:metal ion binding"/>
    <property type="evidence" value="ECO:0007669"/>
    <property type="project" value="UniProtKB-KW"/>
</dbReference>
<dbReference type="Gene3D" id="3.40.50.200">
    <property type="entry name" value="Peptidase S8/S53 domain"/>
    <property type="match status" value="1"/>
</dbReference>
<dbReference type="PANTHER" id="PTHR14218">
    <property type="entry name" value="PROTEASE S8 TRIPEPTIDYL PEPTIDASE I CLN2"/>
    <property type="match status" value="1"/>
</dbReference>
<dbReference type="SUPFAM" id="SSF54897">
    <property type="entry name" value="Protease propeptides/inhibitors"/>
    <property type="match status" value="1"/>
</dbReference>
<dbReference type="PANTHER" id="PTHR14218:SF15">
    <property type="entry name" value="TRIPEPTIDYL-PEPTIDASE 1"/>
    <property type="match status" value="1"/>
</dbReference>
<comment type="caution">
    <text evidence="12">The sequence shown here is derived from an EMBL/GenBank/DDBJ whole genome shotgun (WGS) entry which is preliminary data.</text>
</comment>
<dbReference type="SUPFAM" id="SSF52743">
    <property type="entry name" value="Subtilisin-like"/>
    <property type="match status" value="1"/>
</dbReference>
<evidence type="ECO:0000256" key="8">
    <source>
        <dbReference type="ARBA" id="ARBA00023145"/>
    </source>
</evidence>
<keyword evidence="13" id="KW-1185">Reference proteome</keyword>
<dbReference type="CDD" id="cd04056">
    <property type="entry name" value="Peptidases_S53"/>
    <property type="match status" value="1"/>
</dbReference>
<dbReference type="SMART" id="SM00944">
    <property type="entry name" value="Pro-kuma_activ"/>
    <property type="match status" value="1"/>
</dbReference>
<keyword evidence="7" id="KW-0106">Calcium</keyword>
<dbReference type="InterPro" id="IPR030400">
    <property type="entry name" value="Sedolisin_dom"/>
</dbReference>
<evidence type="ECO:0000256" key="5">
    <source>
        <dbReference type="ARBA" id="ARBA00022801"/>
    </source>
</evidence>
<sequence length="560" mass="58221">MLAIYLVATALTLVSAKPLVETLVVHERRDTVPAGFVNSGAAPASNVLNLRINLAQNNLAGLESALMAAAVPSSPSYGQWLSKEDVESFARPSDETTAAVSQWLSDNGVDSTPVSTAGDWISIAVPVSKANKLLNADFSVFTHEASGQQSVRALEYSIPASLQAHIKVVTPTTSFAGPLRDGPVFTAIQQPAAVPVNCNTLMTPTCLQDLYQLPTAAAPINSSVVAVATFEDQFADQPDLTQFLEMLRPDIPSNTSFNLISVEGGTNNFDNPNESSLTSNFDIQYTVGVATGVPITLVSVGGINGPFQDGPDMGFLDIATALIAETAPPQVLTSSYGFQFETDLSQPLTSAMCDAYMQLTARGVSIMFAAGDGGVAGAPTNVPCTTFLPVFPTCPYVTIVGATSGSPETAASFSAGGFSNYFPQPSYQADAVSAYLTSIGTEYAGLFNASGRAYPDVSAMGVLLEFVDQGDVGHITSTAVSSPIFASVIGLLNAQLLAAGKPVLGFLNPWIYANPQAFNDVTSGSNPGCSTELSVIFCWDPVSGIGSPNFPAMRAAAGLS</sequence>
<keyword evidence="3" id="KW-0645">Protease</keyword>
<evidence type="ECO:0000313" key="13">
    <source>
        <dbReference type="Proteomes" id="UP000623467"/>
    </source>
</evidence>
<dbReference type="GO" id="GO:0006508">
    <property type="term" value="P:proteolysis"/>
    <property type="evidence" value="ECO:0007669"/>
    <property type="project" value="UniProtKB-KW"/>
</dbReference>
<name>A0A8H6ZF98_9AGAR</name>
<dbReference type="CDD" id="cd11377">
    <property type="entry name" value="Pro-peptidase_S53"/>
    <property type="match status" value="1"/>
</dbReference>
<comment type="cofactor">
    <cofactor evidence="1">
        <name>Ca(2+)</name>
        <dbReference type="ChEBI" id="CHEBI:29108"/>
    </cofactor>
</comment>
<evidence type="ECO:0000256" key="2">
    <source>
        <dbReference type="ARBA" id="ARBA00004239"/>
    </source>
</evidence>
<dbReference type="GO" id="GO:0005576">
    <property type="term" value="C:extracellular region"/>
    <property type="evidence" value="ECO:0007669"/>
    <property type="project" value="UniProtKB-SubCell"/>
</dbReference>
<dbReference type="InterPro" id="IPR015366">
    <property type="entry name" value="S53_propep"/>
</dbReference>
<dbReference type="GO" id="GO:0004252">
    <property type="term" value="F:serine-type endopeptidase activity"/>
    <property type="evidence" value="ECO:0007669"/>
    <property type="project" value="InterPro"/>
</dbReference>
<keyword evidence="6" id="KW-0720">Serine protease</keyword>
<dbReference type="GO" id="GO:0008240">
    <property type="term" value="F:tripeptidyl-peptidase activity"/>
    <property type="evidence" value="ECO:0007669"/>
    <property type="project" value="TreeGrafter"/>
</dbReference>
<keyword evidence="4" id="KW-0479">Metal-binding</keyword>
<evidence type="ECO:0000259" key="11">
    <source>
        <dbReference type="PROSITE" id="PS51695"/>
    </source>
</evidence>
<evidence type="ECO:0000256" key="3">
    <source>
        <dbReference type="ARBA" id="ARBA00022670"/>
    </source>
</evidence>
<comment type="caution">
    <text evidence="9">Lacks conserved residue(s) required for the propagation of feature annotation.</text>
</comment>
<dbReference type="Proteomes" id="UP000623467">
    <property type="component" value="Unassembled WGS sequence"/>
</dbReference>
<dbReference type="PROSITE" id="PS51695">
    <property type="entry name" value="SEDOLISIN"/>
    <property type="match status" value="1"/>
</dbReference>
<keyword evidence="5" id="KW-0378">Hydrolase</keyword>
<evidence type="ECO:0000256" key="9">
    <source>
        <dbReference type="PROSITE-ProRule" id="PRU01032"/>
    </source>
</evidence>
<keyword evidence="8" id="KW-0865">Zymogen</keyword>
<feature type="chain" id="PRO_5034156760" evidence="10">
    <location>
        <begin position="17"/>
        <end position="560"/>
    </location>
</feature>
<protein>
    <submittedName>
        <fullName evidence="12">Subtilisin-like protein</fullName>
    </submittedName>
</protein>
<reference evidence="12" key="1">
    <citation type="submission" date="2020-05" db="EMBL/GenBank/DDBJ databases">
        <title>Mycena genomes resolve the evolution of fungal bioluminescence.</title>
        <authorList>
            <person name="Tsai I.J."/>
        </authorList>
    </citation>
    <scope>NUCLEOTIDE SEQUENCE</scope>
    <source>
        <strain evidence="12">160909Yilan</strain>
    </source>
</reference>
<evidence type="ECO:0000256" key="7">
    <source>
        <dbReference type="ARBA" id="ARBA00022837"/>
    </source>
</evidence>
<organism evidence="12 13">
    <name type="scientific">Mycena sanguinolenta</name>
    <dbReference type="NCBI Taxonomy" id="230812"/>
    <lineage>
        <taxon>Eukaryota</taxon>
        <taxon>Fungi</taxon>
        <taxon>Dikarya</taxon>
        <taxon>Basidiomycota</taxon>
        <taxon>Agaricomycotina</taxon>
        <taxon>Agaricomycetes</taxon>
        <taxon>Agaricomycetidae</taxon>
        <taxon>Agaricales</taxon>
        <taxon>Marasmiineae</taxon>
        <taxon>Mycenaceae</taxon>
        <taxon>Mycena</taxon>
    </lineage>
</organism>
<dbReference type="OrthoDB" id="409122at2759"/>
<keyword evidence="10" id="KW-0732">Signal</keyword>
<accession>A0A8H6ZF98</accession>
<dbReference type="InterPro" id="IPR050819">
    <property type="entry name" value="Tripeptidyl-peptidase_I"/>
</dbReference>
<proteinExistence type="predicted"/>
<comment type="subcellular location">
    <subcellularLocation>
        <location evidence="2">Secreted</location>
        <location evidence="2">Extracellular space</location>
    </subcellularLocation>
</comment>
<dbReference type="EMBL" id="JACAZH010000001">
    <property type="protein sequence ID" value="KAF7376342.1"/>
    <property type="molecule type" value="Genomic_DNA"/>
</dbReference>
<dbReference type="AlphaFoldDB" id="A0A8H6ZF98"/>
<dbReference type="Pfam" id="PF09286">
    <property type="entry name" value="Pro-kuma_activ"/>
    <property type="match status" value="1"/>
</dbReference>
<evidence type="ECO:0000256" key="1">
    <source>
        <dbReference type="ARBA" id="ARBA00001913"/>
    </source>
</evidence>
<evidence type="ECO:0000256" key="10">
    <source>
        <dbReference type="SAM" id="SignalP"/>
    </source>
</evidence>
<evidence type="ECO:0000256" key="4">
    <source>
        <dbReference type="ARBA" id="ARBA00022723"/>
    </source>
</evidence>
<gene>
    <name evidence="12" type="ORF">MSAN_00049700</name>
</gene>
<feature type="signal peptide" evidence="10">
    <location>
        <begin position="1"/>
        <end position="16"/>
    </location>
</feature>
<evidence type="ECO:0000313" key="12">
    <source>
        <dbReference type="EMBL" id="KAF7376342.1"/>
    </source>
</evidence>
<evidence type="ECO:0000256" key="6">
    <source>
        <dbReference type="ARBA" id="ARBA00022825"/>
    </source>
</evidence>
<dbReference type="InterPro" id="IPR036852">
    <property type="entry name" value="Peptidase_S8/S53_dom_sf"/>
</dbReference>
<feature type="domain" description="Peptidase S53" evidence="11">
    <location>
        <begin position="201"/>
        <end position="560"/>
    </location>
</feature>